<organism evidence="8 9">
    <name type="scientific">Colletotrichum sidae</name>
    <dbReference type="NCBI Taxonomy" id="1347389"/>
    <lineage>
        <taxon>Eukaryota</taxon>
        <taxon>Fungi</taxon>
        <taxon>Dikarya</taxon>
        <taxon>Ascomycota</taxon>
        <taxon>Pezizomycotina</taxon>
        <taxon>Sordariomycetes</taxon>
        <taxon>Hypocreomycetidae</taxon>
        <taxon>Glomerellales</taxon>
        <taxon>Glomerellaceae</taxon>
        <taxon>Colletotrichum</taxon>
        <taxon>Colletotrichum orbiculare species complex</taxon>
    </lineage>
</organism>
<keyword evidence="9" id="KW-1185">Reference proteome</keyword>
<dbReference type="SUPFAM" id="SSF48208">
    <property type="entry name" value="Six-hairpin glycosidases"/>
    <property type="match status" value="1"/>
</dbReference>
<dbReference type="InterPro" id="IPR013737">
    <property type="entry name" value="Bac_rhamnosid_N"/>
</dbReference>
<evidence type="ECO:0000259" key="6">
    <source>
        <dbReference type="Pfam" id="PF17389"/>
    </source>
</evidence>
<dbReference type="Pfam" id="PF08531">
    <property type="entry name" value="Bac_rhamnosid_N"/>
    <property type="match status" value="1"/>
</dbReference>
<dbReference type="EC" id="3.2.1.40" evidence="2"/>
<dbReference type="Proteomes" id="UP000295604">
    <property type="component" value="Unassembled WGS sequence"/>
</dbReference>
<dbReference type="Pfam" id="PF25788">
    <property type="entry name" value="Ig_Rha78A_N"/>
    <property type="match status" value="1"/>
</dbReference>
<feature type="domain" description="Alpha-L-rhamnosidase concanavalin-like" evidence="4">
    <location>
        <begin position="333"/>
        <end position="434"/>
    </location>
</feature>
<comment type="caution">
    <text evidence="8">The sequence shown here is derived from an EMBL/GenBank/DDBJ whole genome shotgun (WGS) entry which is preliminary data.</text>
</comment>
<protein>
    <recommendedName>
        <fullName evidence="2">alpha-L-rhamnosidase</fullName>
        <ecNumber evidence="2">3.2.1.40</ecNumber>
    </recommendedName>
</protein>
<dbReference type="EMBL" id="QAPF01000136">
    <property type="protein sequence ID" value="TEA15298.1"/>
    <property type="molecule type" value="Genomic_DNA"/>
</dbReference>
<dbReference type="InterPro" id="IPR013783">
    <property type="entry name" value="Ig-like_fold"/>
</dbReference>
<evidence type="ECO:0000256" key="3">
    <source>
        <dbReference type="ARBA" id="ARBA00022801"/>
    </source>
</evidence>
<comment type="catalytic activity">
    <reaction evidence="1">
        <text>Hydrolysis of terminal non-reducing alpha-L-rhamnose residues in alpha-L-rhamnosides.</text>
        <dbReference type="EC" id="3.2.1.40"/>
    </reaction>
</comment>
<evidence type="ECO:0000259" key="7">
    <source>
        <dbReference type="Pfam" id="PF17390"/>
    </source>
</evidence>
<dbReference type="GO" id="GO:0005975">
    <property type="term" value="P:carbohydrate metabolic process"/>
    <property type="evidence" value="ECO:0007669"/>
    <property type="project" value="InterPro"/>
</dbReference>
<evidence type="ECO:0000313" key="9">
    <source>
        <dbReference type="Proteomes" id="UP000295604"/>
    </source>
</evidence>
<dbReference type="PIRSF" id="PIRSF010631">
    <property type="entry name" value="A-rhamnsds"/>
    <property type="match status" value="1"/>
</dbReference>
<dbReference type="Gene3D" id="2.60.120.260">
    <property type="entry name" value="Galactose-binding domain-like"/>
    <property type="match status" value="2"/>
</dbReference>
<reference evidence="8 9" key="1">
    <citation type="submission" date="2018-11" db="EMBL/GenBank/DDBJ databases">
        <title>Genome sequence and assembly of Colletotrichum sidae.</title>
        <authorList>
            <person name="Gan P."/>
            <person name="Shirasu K."/>
        </authorList>
    </citation>
    <scope>NUCLEOTIDE SEQUENCE [LARGE SCALE GENOMIC DNA]</scope>
    <source>
        <strain evidence="8 9">CBS 518.97</strain>
    </source>
</reference>
<feature type="domain" description="Bacterial alpha-L-rhamnosidase N-terminal" evidence="5">
    <location>
        <begin position="155"/>
        <end position="321"/>
    </location>
</feature>
<gene>
    <name evidence="8" type="ORF">C8034_v002707</name>
</gene>
<dbReference type="InterPro" id="IPR035396">
    <property type="entry name" value="Bac_rhamnosid6H"/>
</dbReference>
<dbReference type="Gene3D" id="1.50.10.10">
    <property type="match status" value="1"/>
</dbReference>
<evidence type="ECO:0000313" key="8">
    <source>
        <dbReference type="EMBL" id="TEA15298.1"/>
    </source>
</evidence>
<dbReference type="InterPro" id="IPR008928">
    <property type="entry name" value="6-hairpin_glycosidase_sf"/>
</dbReference>
<dbReference type="InterPro" id="IPR012341">
    <property type="entry name" value="6hp_glycosidase-like_sf"/>
</dbReference>
<dbReference type="Gene3D" id="2.60.420.10">
    <property type="entry name" value="Maltose phosphorylase, domain 3"/>
    <property type="match status" value="1"/>
</dbReference>
<evidence type="ECO:0000259" key="5">
    <source>
        <dbReference type="Pfam" id="PF08531"/>
    </source>
</evidence>
<accession>A0A4R8TC31</accession>
<dbReference type="PANTHER" id="PTHR33307">
    <property type="entry name" value="ALPHA-RHAMNOSIDASE (EUROFUNG)"/>
    <property type="match status" value="1"/>
</dbReference>
<dbReference type="AlphaFoldDB" id="A0A4R8TC31"/>
<keyword evidence="3" id="KW-0378">Hydrolase</keyword>
<dbReference type="InterPro" id="IPR016007">
    <property type="entry name" value="Alpha_rhamnosid"/>
</dbReference>
<dbReference type="Pfam" id="PF17390">
    <property type="entry name" value="Bac_rhamnosid_C"/>
    <property type="match status" value="1"/>
</dbReference>
<dbReference type="Pfam" id="PF05592">
    <property type="entry name" value="Bac_rhamnosid"/>
    <property type="match status" value="1"/>
</dbReference>
<sequence length="892" mass="97814">MGPLQAVDLRFEHLPSGLGVPTSTPRISWRVTSDAIPRNWHQTSYEIQVSRKGSQPRAFHVDSSSTVLVSWPDTDLSSGESATIRVKSNGRGDDGEANTDWSEPFTVEAGLLSQDDWKATPITAPSRSDLHPDERGIRPLRFRKTFDAPNVESGRSRLCITALGIYEAYLNGDKIGDEWLAPGWTAYQHRIQYQVFDIGHLLRPGEKNTLTVEVAEGWYAGRLLWGEGLTCFYGDRIGVLAQLVILDHEATPELLLATDDTWECMSSPIVASRIYDGETYDLGLDTPDWHHDTSTTWTPVETLPLPTSTLTASSSPPVRTTDIVKPVEIFTDPDGKTLVDFGQNLVGKLVIPSLAKPSGHRLTIRHAEVLEHGRLGVRPLRAAKQTDTVIFGSGSGSLRDWTPRFTYHGFRYVEITGWAASEMALDSLHATVVHTDMRRTGFFSCSDADVNALHRNVVWSMRGNFVSIPTDCPQRDERLGWTGDIQIFGPTASFLYDCAGMLTNWMRDVVLDQGDAGGVVPLVVPNVMRDGPFPALPQAVWDDVVVLLPWTLYTWFGDAGVLREAYAGMKDHLRSIKRGEDGLWDESLWQLGDWLDPNAPPAEPGLARTDGTLVADAYLVHVTGVMSSIAGVLAIPRDAAGFAAEHARLKRLFQDKYISKTGLVVSDSQTALALALRFDLHATAAQRGTAAARLARLVRYSKFRVSTGFAGTPAVLHALSGAGHAQLAYRMLLERGRPSWLWPVVEMGATTVWERWDSMLADGAVNPGEMTSFNHYALGSVADWMHASVGGVSPLEPGWRRFLVRPRPGGGVKHAEVEYLGPNGPVRSRWEVEGDRLVLELTVPPNATAVVSLPGGGEQTVGSGSWTFESGLDEQVEGEWPPQALLTQFGLP</sequence>
<dbReference type="PANTHER" id="PTHR33307:SF6">
    <property type="entry name" value="ALPHA-RHAMNOSIDASE (EUROFUNG)-RELATED"/>
    <property type="match status" value="1"/>
</dbReference>
<dbReference type="Pfam" id="PF17389">
    <property type="entry name" value="Bac_rhamnosid6H"/>
    <property type="match status" value="1"/>
</dbReference>
<evidence type="ECO:0000256" key="2">
    <source>
        <dbReference type="ARBA" id="ARBA00012652"/>
    </source>
</evidence>
<proteinExistence type="predicted"/>
<evidence type="ECO:0000256" key="1">
    <source>
        <dbReference type="ARBA" id="ARBA00001445"/>
    </source>
</evidence>
<dbReference type="InterPro" id="IPR008902">
    <property type="entry name" value="Rhamnosid_concanavalin"/>
</dbReference>
<evidence type="ECO:0000259" key="4">
    <source>
        <dbReference type="Pfam" id="PF05592"/>
    </source>
</evidence>
<dbReference type="InterPro" id="IPR035398">
    <property type="entry name" value="Bac_rhamnosid_C"/>
</dbReference>
<dbReference type="Gene3D" id="2.60.40.10">
    <property type="entry name" value="Immunoglobulins"/>
    <property type="match status" value="1"/>
</dbReference>
<dbReference type="GO" id="GO:0030596">
    <property type="term" value="F:alpha-L-rhamnosidase activity"/>
    <property type="evidence" value="ECO:0007669"/>
    <property type="project" value="UniProtKB-EC"/>
</dbReference>
<name>A0A4R8TC31_9PEZI</name>
<feature type="domain" description="Alpha-L-rhamnosidase C-terminal" evidence="7">
    <location>
        <begin position="791"/>
        <end position="862"/>
    </location>
</feature>
<feature type="domain" description="Alpha-L-rhamnosidase six-hairpin glycosidase" evidence="6">
    <location>
        <begin position="438"/>
        <end position="789"/>
    </location>
</feature>